<dbReference type="InterPro" id="IPR036597">
    <property type="entry name" value="Fido-like_dom_sf"/>
</dbReference>
<evidence type="ECO:0000259" key="2">
    <source>
        <dbReference type="PROSITE" id="PS51459"/>
    </source>
</evidence>
<dbReference type="EC" id="2.7.7.108" evidence="1"/>
<reference evidence="3 4" key="1">
    <citation type="submission" date="2020-05" db="EMBL/GenBank/DDBJ databases">
        <authorList>
            <person name="Petersen J."/>
            <person name="Sayavedra L."/>
        </authorList>
    </citation>
    <scope>NUCLEOTIDE SEQUENCE [LARGE SCALE GENOMIC DNA]</scope>
    <source>
        <strain evidence="3">B azoricus SOX ET2 1586I</strain>
    </source>
</reference>
<name>A0ABM8M780_9GAMM</name>
<dbReference type="InterPro" id="IPR003812">
    <property type="entry name" value="Fido"/>
</dbReference>
<evidence type="ECO:0000256" key="1">
    <source>
        <dbReference type="PIRNR" id="PIRNR038925"/>
    </source>
</evidence>
<dbReference type="PIRSF" id="PIRSF038925">
    <property type="entry name" value="AMP-prot_trans"/>
    <property type="match status" value="1"/>
</dbReference>
<comment type="function">
    <text evidence="1">Adenylyltransferase that mediates the addition of adenosine 5'-monophosphate (AMP) to specific residues of target proteins.</text>
</comment>
<dbReference type="Pfam" id="PF13784">
    <property type="entry name" value="Fic_N"/>
    <property type="match status" value="1"/>
</dbReference>
<dbReference type="Gene3D" id="1.10.3290.10">
    <property type="entry name" value="Fido-like domain"/>
    <property type="match status" value="1"/>
</dbReference>
<comment type="subunit">
    <text evidence="1">Homodimer.</text>
</comment>
<proteinExistence type="predicted"/>
<dbReference type="Pfam" id="PF02661">
    <property type="entry name" value="Fic"/>
    <property type="match status" value="1"/>
</dbReference>
<protein>
    <recommendedName>
        <fullName evidence="1">Protein adenylyltransferase</fullName>
        <ecNumber evidence="1">2.7.7.108</ecNumber>
    </recommendedName>
    <alternativeName>
        <fullName evidence="1">AMPylator</fullName>
    </alternativeName>
</protein>
<dbReference type="InterPro" id="IPR025758">
    <property type="entry name" value="Fic/DOC_N"/>
</dbReference>
<evidence type="ECO:0000313" key="4">
    <source>
        <dbReference type="Proteomes" id="UP000626656"/>
    </source>
</evidence>
<dbReference type="InterPro" id="IPR026287">
    <property type="entry name" value="SoFic-like"/>
</dbReference>
<comment type="catalytic activity">
    <reaction evidence="1">
        <text>L-threonyl-[protein] + ATP = 3-O-(5'-adenylyl)-L-threonyl-[protein] + diphosphate</text>
        <dbReference type="Rhea" id="RHEA:54292"/>
        <dbReference type="Rhea" id="RHEA-COMP:11060"/>
        <dbReference type="Rhea" id="RHEA-COMP:13847"/>
        <dbReference type="ChEBI" id="CHEBI:30013"/>
        <dbReference type="ChEBI" id="CHEBI:30616"/>
        <dbReference type="ChEBI" id="CHEBI:33019"/>
        <dbReference type="ChEBI" id="CHEBI:138113"/>
        <dbReference type="EC" id="2.7.7.108"/>
    </reaction>
</comment>
<keyword evidence="1" id="KW-0547">Nucleotide-binding</keyword>
<comment type="caution">
    <text evidence="3">The sequence shown here is derived from an EMBL/GenBank/DDBJ whole genome shotgun (WGS) entry which is preliminary data.</text>
</comment>
<keyword evidence="1" id="KW-0808">Transferase</keyword>
<dbReference type="RefSeq" id="WP_202775934.1">
    <property type="nucleotide sequence ID" value="NZ_CAHJWF010000205.1"/>
</dbReference>
<organism evidence="3 4">
    <name type="scientific">Bathymodiolus thermophilus thioautotrophic gill symbiont</name>
    <dbReference type="NCBI Taxonomy" id="2360"/>
    <lineage>
        <taxon>Bacteria</taxon>
        <taxon>Pseudomonadati</taxon>
        <taxon>Pseudomonadota</taxon>
        <taxon>Gammaproteobacteria</taxon>
        <taxon>sulfur-oxidizing symbionts</taxon>
    </lineage>
</organism>
<dbReference type="PANTHER" id="PTHR13504:SF38">
    <property type="entry name" value="FIDO DOMAIN-CONTAINING PROTEIN"/>
    <property type="match status" value="1"/>
</dbReference>
<dbReference type="Proteomes" id="UP000626656">
    <property type="component" value="Unassembled WGS sequence"/>
</dbReference>
<accession>A0ABM8M780</accession>
<keyword evidence="4" id="KW-1185">Reference proteome</keyword>
<keyword evidence="1" id="KW-0548">Nucleotidyltransferase</keyword>
<evidence type="ECO:0000313" key="3">
    <source>
        <dbReference type="EMBL" id="CAB5501405.1"/>
    </source>
</evidence>
<gene>
    <name evidence="3" type="ORF">AZO1586I_801</name>
</gene>
<comment type="catalytic activity">
    <reaction evidence="1">
        <text>L-tyrosyl-[protein] + ATP = O-(5'-adenylyl)-L-tyrosyl-[protein] + diphosphate</text>
        <dbReference type="Rhea" id="RHEA:54288"/>
        <dbReference type="Rhea" id="RHEA-COMP:10136"/>
        <dbReference type="Rhea" id="RHEA-COMP:13846"/>
        <dbReference type="ChEBI" id="CHEBI:30616"/>
        <dbReference type="ChEBI" id="CHEBI:33019"/>
        <dbReference type="ChEBI" id="CHEBI:46858"/>
        <dbReference type="ChEBI" id="CHEBI:83624"/>
        <dbReference type="EC" id="2.7.7.108"/>
    </reaction>
</comment>
<dbReference type="PROSITE" id="PS51459">
    <property type="entry name" value="FIDO"/>
    <property type="match status" value="1"/>
</dbReference>
<dbReference type="PANTHER" id="PTHR13504">
    <property type="entry name" value="FIDO DOMAIN-CONTAINING PROTEIN DDB_G0283145"/>
    <property type="match status" value="1"/>
</dbReference>
<dbReference type="SUPFAM" id="SSF140931">
    <property type="entry name" value="Fic-like"/>
    <property type="match status" value="1"/>
</dbReference>
<keyword evidence="1" id="KW-0067">ATP-binding</keyword>
<feature type="domain" description="Fido" evidence="2">
    <location>
        <begin position="127"/>
        <end position="276"/>
    </location>
</feature>
<dbReference type="InterPro" id="IPR040198">
    <property type="entry name" value="Fido_containing"/>
</dbReference>
<sequence>MKTSQFQAGKFQSIHAYDYQYFLPESINHSFEIDSGNLQVQLEKSTRLLGELNAMARMVPNIDLFIMSFINNEATQSSKIEGTQTEIEDSFKKESDIKIEQKDDWLEVKLYIDAIKEAINKLDEIPISTRLIKQIHKTLLSSGRGVEKMPGEFRTSQNWIGGNNINTADFIPPHHDFVNELIGDLENFLHSQHPVPEIIKIAIIHYQFETIHPFLDGNGRVGRILIPLYLVSNNLLSKPLLYMSAFFETNKNSYYQKLMKVRVNNELLDWLLFFLKGVEQTAEHSIEILNEVLDLKTNLTQTIRGNTGNRANNNLKLLEKLFQMPYIRVEDVREQLEVSSATAKNIVDDLVRVEILEELTKNKRNRLFAFKPYLNLLKKPFPKYE</sequence>
<dbReference type="EMBL" id="CAHJWF010000205">
    <property type="protein sequence ID" value="CAB5501405.1"/>
    <property type="molecule type" value="Genomic_DNA"/>
</dbReference>